<dbReference type="GO" id="GO:0006633">
    <property type="term" value="P:fatty acid biosynthetic process"/>
    <property type="evidence" value="ECO:0007669"/>
    <property type="project" value="UniProtKB-KW"/>
</dbReference>
<keyword evidence="2" id="KW-0444">Lipid biosynthesis</keyword>
<evidence type="ECO:0000256" key="2">
    <source>
        <dbReference type="RuleBase" id="RU364072"/>
    </source>
</evidence>
<proteinExistence type="predicted"/>
<accession>A0A916ZHS4</accession>
<dbReference type="EMBL" id="BMIQ01000002">
    <property type="protein sequence ID" value="GGD98768.1"/>
    <property type="molecule type" value="Genomic_DNA"/>
</dbReference>
<evidence type="ECO:0000313" key="5">
    <source>
        <dbReference type="Proteomes" id="UP000644699"/>
    </source>
</evidence>
<dbReference type="GO" id="GO:0009317">
    <property type="term" value="C:acetyl-CoA carboxylase complex"/>
    <property type="evidence" value="ECO:0007669"/>
    <property type="project" value="InterPro"/>
</dbReference>
<feature type="domain" description="Lipoyl-binding" evidence="3">
    <location>
        <begin position="1"/>
        <end position="79"/>
    </location>
</feature>
<keyword evidence="2" id="KW-0275">Fatty acid biosynthesis</keyword>
<dbReference type="GO" id="GO:0003989">
    <property type="term" value="F:acetyl-CoA carboxylase activity"/>
    <property type="evidence" value="ECO:0007669"/>
    <property type="project" value="InterPro"/>
</dbReference>
<dbReference type="NCBIfam" id="NF005457">
    <property type="entry name" value="PRK07051.1"/>
    <property type="match status" value="1"/>
</dbReference>
<dbReference type="Gene3D" id="2.40.50.100">
    <property type="match status" value="1"/>
</dbReference>
<reference evidence="4" key="2">
    <citation type="submission" date="2020-09" db="EMBL/GenBank/DDBJ databases">
        <authorList>
            <person name="Sun Q."/>
            <person name="Zhou Y."/>
        </authorList>
    </citation>
    <scope>NUCLEOTIDE SEQUENCE</scope>
    <source>
        <strain evidence="4">CGMCC 1.15367</strain>
    </source>
</reference>
<name>A0A916ZHS4_9HYPH</name>
<comment type="caution">
    <text evidence="4">The sequence shown here is derived from an EMBL/GenBank/DDBJ whole genome shotgun (WGS) entry which is preliminary data.</text>
</comment>
<evidence type="ECO:0000259" key="3">
    <source>
        <dbReference type="PROSITE" id="PS50968"/>
    </source>
</evidence>
<dbReference type="InterPro" id="IPR011053">
    <property type="entry name" value="Single_hybrid_motif"/>
</dbReference>
<dbReference type="Proteomes" id="UP000644699">
    <property type="component" value="Unassembled WGS sequence"/>
</dbReference>
<reference evidence="4" key="1">
    <citation type="journal article" date="2014" name="Int. J. Syst. Evol. Microbiol.">
        <title>Complete genome sequence of Corynebacterium casei LMG S-19264T (=DSM 44701T), isolated from a smear-ripened cheese.</title>
        <authorList>
            <consortium name="US DOE Joint Genome Institute (JGI-PGF)"/>
            <person name="Walter F."/>
            <person name="Albersmeier A."/>
            <person name="Kalinowski J."/>
            <person name="Ruckert C."/>
        </authorList>
    </citation>
    <scope>NUCLEOTIDE SEQUENCE</scope>
    <source>
        <strain evidence="4">CGMCC 1.15367</strain>
    </source>
</reference>
<dbReference type="Pfam" id="PF00364">
    <property type="entry name" value="Biotin_lipoyl"/>
    <property type="match status" value="1"/>
</dbReference>
<keyword evidence="2" id="KW-0276">Fatty acid metabolism</keyword>
<dbReference type="PROSITE" id="PS50968">
    <property type="entry name" value="BIOTINYL_LIPOYL"/>
    <property type="match status" value="1"/>
</dbReference>
<keyword evidence="2" id="KW-0092">Biotin</keyword>
<comment type="function">
    <text evidence="1 2">This protein is a component of the acetyl coenzyme A carboxylase complex; first, biotin carboxylase catalyzes the carboxylation of the carrier protein and then the transcarboxylase transfers the carboxyl group to form malonyl-CoA.</text>
</comment>
<evidence type="ECO:0000256" key="1">
    <source>
        <dbReference type="ARBA" id="ARBA00003761"/>
    </source>
</evidence>
<evidence type="ECO:0000313" key="4">
    <source>
        <dbReference type="EMBL" id="GGD98768.1"/>
    </source>
</evidence>
<keyword evidence="5" id="KW-1185">Reference proteome</keyword>
<dbReference type="SUPFAM" id="SSF51230">
    <property type="entry name" value="Single hybrid motif"/>
    <property type="match status" value="1"/>
</dbReference>
<organism evidence="4 5">
    <name type="scientific">Aureimonas endophytica</name>
    <dbReference type="NCBI Taxonomy" id="2027858"/>
    <lineage>
        <taxon>Bacteria</taxon>
        <taxon>Pseudomonadati</taxon>
        <taxon>Pseudomonadota</taxon>
        <taxon>Alphaproteobacteria</taxon>
        <taxon>Hyphomicrobiales</taxon>
        <taxon>Aurantimonadaceae</taxon>
        <taxon>Aureimonas</taxon>
    </lineage>
</organism>
<sequence>MTAKTIQAPLPGTFYRSSAPGEPVFKSEGDKVAVGDTIGLIEVMKSFTPILAEEAGTILAFHVENEDAVMAGQPLYDLDV</sequence>
<dbReference type="CDD" id="cd06850">
    <property type="entry name" value="biotinyl_domain"/>
    <property type="match status" value="1"/>
</dbReference>
<keyword evidence="2" id="KW-0443">Lipid metabolism</keyword>
<gene>
    <name evidence="4" type="ORF">GCM10011390_16930</name>
</gene>
<comment type="pathway">
    <text evidence="2">Lipid metabolism; fatty acid biosynthesis.</text>
</comment>
<dbReference type="AlphaFoldDB" id="A0A916ZHS4"/>
<dbReference type="PRINTS" id="PR01071">
    <property type="entry name" value="ACOABIOTINCC"/>
</dbReference>
<protein>
    <recommendedName>
        <fullName evidence="2">Biotin carboxyl carrier protein of acetyl-CoA carboxylase</fullName>
    </recommendedName>
</protein>
<dbReference type="RefSeq" id="WP_188907780.1">
    <property type="nucleotide sequence ID" value="NZ_BMIQ01000002.1"/>
</dbReference>
<dbReference type="InterPro" id="IPR001249">
    <property type="entry name" value="AcCoA_biotinCC"/>
</dbReference>
<dbReference type="InterPro" id="IPR000089">
    <property type="entry name" value="Biotin_lipoyl"/>
</dbReference>